<dbReference type="RefSeq" id="WP_117711365.1">
    <property type="nucleotide sequence ID" value="NZ_QSTF01000102.1"/>
</dbReference>
<proteinExistence type="predicted"/>
<protein>
    <submittedName>
        <fullName evidence="1">Uncharacterized protein</fullName>
    </submittedName>
</protein>
<sequence length="128" mass="14554">MKLRLFYIPDAQNIVAKVGQEFYQLPNCTLIEKPIKLIPCQPFVEQVSTSKPYEIINTQSYEWINELSVKVSNNDTEGIYIRAGKPRMILKVNYNKNDEGIDVLTVSGNLPIYVLNGVAKLLTITFTD</sequence>
<evidence type="ECO:0000313" key="2">
    <source>
        <dbReference type="Proteomes" id="UP000260780"/>
    </source>
</evidence>
<name>A0A3E4VTU6_9BACT</name>
<reference evidence="1 2" key="1">
    <citation type="submission" date="2018-08" db="EMBL/GenBank/DDBJ databases">
        <title>A genome reference for cultivated species of the human gut microbiota.</title>
        <authorList>
            <person name="Zou Y."/>
            <person name="Xue W."/>
            <person name="Luo G."/>
        </authorList>
    </citation>
    <scope>NUCLEOTIDE SEQUENCE [LARGE SCALE GENOMIC DNA]</scope>
    <source>
        <strain evidence="1 2">OM08-14</strain>
    </source>
</reference>
<organism evidence="1 2">
    <name type="scientific">Phocaeicola plebeius</name>
    <dbReference type="NCBI Taxonomy" id="310297"/>
    <lineage>
        <taxon>Bacteria</taxon>
        <taxon>Pseudomonadati</taxon>
        <taxon>Bacteroidota</taxon>
        <taxon>Bacteroidia</taxon>
        <taxon>Bacteroidales</taxon>
        <taxon>Bacteroidaceae</taxon>
        <taxon>Phocaeicola</taxon>
    </lineage>
</organism>
<evidence type="ECO:0000313" key="1">
    <source>
        <dbReference type="EMBL" id="RGM33344.1"/>
    </source>
</evidence>
<dbReference type="EMBL" id="QSTF01000102">
    <property type="protein sequence ID" value="RGM33344.1"/>
    <property type="molecule type" value="Genomic_DNA"/>
</dbReference>
<dbReference type="Proteomes" id="UP000260780">
    <property type="component" value="Unassembled WGS sequence"/>
</dbReference>
<comment type="caution">
    <text evidence="1">The sequence shown here is derived from an EMBL/GenBank/DDBJ whole genome shotgun (WGS) entry which is preliminary data.</text>
</comment>
<dbReference type="AlphaFoldDB" id="A0A3E4VTU6"/>
<accession>A0A3E4VTU6</accession>
<gene>
    <name evidence="1" type="ORF">DXC17_18130</name>
</gene>